<proteinExistence type="predicted"/>
<name>A0ABM0V4R4_CAMSA</name>
<reference evidence="2" key="2">
    <citation type="submission" date="2025-08" db="UniProtKB">
        <authorList>
            <consortium name="RefSeq"/>
        </authorList>
    </citation>
    <scope>IDENTIFICATION</scope>
    <source>
        <tissue evidence="2">Leaf</tissue>
    </source>
</reference>
<gene>
    <name evidence="2" type="primary">LOC104732845</name>
</gene>
<reference evidence="1" key="1">
    <citation type="journal article" date="2014" name="Nat. Commun.">
        <title>The emerging biofuel crop Camelina sativa retains a highly undifferentiated hexaploid genome structure.</title>
        <authorList>
            <person name="Kagale S."/>
            <person name="Koh C."/>
            <person name="Nixon J."/>
            <person name="Bollina V."/>
            <person name="Clarke W.E."/>
            <person name="Tuteja R."/>
            <person name="Spillane C."/>
            <person name="Robinson S.J."/>
            <person name="Links M.G."/>
            <person name="Clarke C."/>
            <person name="Higgins E.E."/>
            <person name="Huebert T."/>
            <person name="Sharpe A.G."/>
            <person name="Parkin I.A."/>
        </authorList>
    </citation>
    <scope>NUCLEOTIDE SEQUENCE [LARGE SCALE GENOMIC DNA]</scope>
    <source>
        <strain evidence="1">cv. DH55</strain>
    </source>
</reference>
<dbReference type="Proteomes" id="UP000694864">
    <property type="component" value="Chromosome 12"/>
</dbReference>
<sequence length="185" mass="21186">MSRICLNSNNTTETIIWTAGIDVMLLTIYIQECRRNNPINETQIIRIFAEETGHELSWKSLEKRICYLKSLYASLCKSCTWDPRTGVPSMSNEVWTQTTKRHPELSNPNSELLVEFFIQRMTSRLHDSSGFDCFKATLHLPENPNGFSSMLNLAPPHWRDSSGKFAGFSLYQLTENLCSTKKKGT</sequence>
<protein>
    <submittedName>
        <fullName evidence="2">Uncharacterized protein LOC104732845</fullName>
    </submittedName>
</protein>
<evidence type="ECO:0000313" key="2">
    <source>
        <dbReference type="RefSeq" id="XP_010450741.1"/>
    </source>
</evidence>
<keyword evidence="1" id="KW-1185">Reference proteome</keyword>
<evidence type="ECO:0000313" key="1">
    <source>
        <dbReference type="Proteomes" id="UP000694864"/>
    </source>
</evidence>
<dbReference type="GeneID" id="104732845"/>
<accession>A0ABM0V4R4</accession>
<dbReference type="RefSeq" id="XP_010450741.1">
    <property type="nucleotide sequence ID" value="XM_010452439.1"/>
</dbReference>
<organism evidence="1 2">
    <name type="scientific">Camelina sativa</name>
    <name type="common">False flax</name>
    <name type="synonym">Myagrum sativum</name>
    <dbReference type="NCBI Taxonomy" id="90675"/>
    <lineage>
        <taxon>Eukaryota</taxon>
        <taxon>Viridiplantae</taxon>
        <taxon>Streptophyta</taxon>
        <taxon>Embryophyta</taxon>
        <taxon>Tracheophyta</taxon>
        <taxon>Spermatophyta</taxon>
        <taxon>Magnoliopsida</taxon>
        <taxon>eudicotyledons</taxon>
        <taxon>Gunneridae</taxon>
        <taxon>Pentapetalae</taxon>
        <taxon>rosids</taxon>
        <taxon>malvids</taxon>
        <taxon>Brassicales</taxon>
        <taxon>Brassicaceae</taxon>
        <taxon>Camelineae</taxon>
        <taxon>Camelina</taxon>
    </lineage>
</organism>